<dbReference type="OrthoDB" id="9806525at2"/>
<dbReference type="EMBL" id="RQHU01000019">
    <property type="protein sequence ID" value="TGN12252.1"/>
    <property type="molecule type" value="Genomic_DNA"/>
</dbReference>
<dbReference type="InterPro" id="IPR029063">
    <property type="entry name" value="SAM-dependent_MTases_sf"/>
</dbReference>
<comment type="caution">
    <text evidence="2">The sequence shown here is derived from an EMBL/GenBank/DDBJ whole genome shotgun (WGS) entry which is preliminary data.</text>
</comment>
<reference evidence="2" key="1">
    <citation type="journal article" date="2019" name="PLoS Negl. Trop. Dis.">
        <title>Revisiting the worldwide diversity of Leptospira species in the environment.</title>
        <authorList>
            <person name="Vincent A.T."/>
            <person name="Schiettekatte O."/>
            <person name="Bourhy P."/>
            <person name="Veyrier F.J."/>
            <person name="Picardeau M."/>
        </authorList>
    </citation>
    <scope>NUCLEOTIDE SEQUENCE [LARGE SCALE GENOMIC DNA]</scope>
    <source>
        <strain evidence="2">201601109</strain>
    </source>
</reference>
<dbReference type="RefSeq" id="WP_135746425.1">
    <property type="nucleotide sequence ID" value="NZ_RQHT01000015.1"/>
</dbReference>
<evidence type="ECO:0000313" key="2">
    <source>
        <dbReference type="EMBL" id="TGN12252.1"/>
    </source>
</evidence>
<sequence length="427" mass="49443">MKGYFYRLLHKYISLYCLSDNILMEISERKSPLESYFRGNYFNLKKDGLKDIKKADYVLLNGSLHYENDIQSYLENLSLHFQPKTRLMIVYYSSLWKPIVKLGTFLGLRSKTAEQNWISHEDMENFLLLSGFELVRNDQKVLLPIYIPLISNLINRYVAPLPLFKNLTLVNLSIAKLVYSEKKSPAKKPSVSIVVAARNEEGNIEEILRRIPKMGPHDELIFIEGHSKDKTWDKICSETKKYRGHLKIKNSQQDGKGKGDAVRKGFQMASNEILMILDADLTVPPEELPKFYKAIVEGKGEYINGSRLVYPMEKRAMRFFNILGNKFFAVAFSFVLGQRFKDTLCGTKVISRENYIQLSKNRKFFGDFDPFGDFDLIFGSARMGLKIVEVPIPYRERVYGDTNISRWRHGAILFAMLIFAARKIKFV</sequence>
<feature type="domain" description="Glycosyltransferase 2-like" evidence="1">
    <location>
        <begin position="192"/>
        <end position="320"/>
    </location>
</feature>
<proteinExistence type="predicted"/>
<dbReference type="Proteomes" id="UP000297649">
    <property type="component" value="Unassembled WGS sequence"/>
</dbReference>
<dbReference type="InterPro" id="IPR029044">
    <property type="entry name" value="Nucleotide-diphossugar_trans"/>
</dbReference>
<dbReference type="Gene3D" id="3.90.550.10">
    <property type="entry name" value="Spore Coat Polysaccharide Biosynthesis Protein SpsA, Chain A"/>
    <property type="match status" value="1"/>
</dbReference>
<name>A0A6H3NQL6_9LEPT</name>
<dbReference type="GO" id="GO:0016740">
    <property type="term" value="F:transferase activity"/>
    <property type="evidence" value="ECO:0007669"/>
    <property type="project" value="UniProtKB-KW"/>
</dbReference>
<protein>
    <submittedName>
        <fullName evidence="2">Glycosyltransferase family 2 protein</fullName>
    </submittedName>
</protein>
<dbReference type="InterPro" id="IPR050256">
    <property type="entry name" value="Glycosyltransferase_2"/>
</dbReference>
<dbReference type="SUPFAM" id="SSF53448">
    <property type="entry name" value="Nucleotide-diphospho-sugar transferases"/>
    <property type="match status" value="1"/>
</dbReference>
<dbReference type="AlphaFoldDB" id="A0A6H3NQL6"/>
<dbReference type="PANTHER" id="PTHR48090:SF7">
    <property type="entry name" value="RFBJ PROTEIN"/>
    <property type="match status" value="1"/>
</dbReference>
<dbReference type="InterPro" id="IPR001173">
    <property type="entry name" value="Glyco_trans_2-like"/>
</dbReference>
<evidence type="ECO:0000259" key="1">
    <source>
        <dbReference type="Pfam" id="PF00535"/>
    </source>
</evidence>
<keyword evidence="3" id="KW-1185">Reference proteome</keyword>
<dbReference type="PANTHER" id="PTHR48090">
    <property type="entry name" value="UNDECAPRENYL-PHOSPHATE 4-DEOXY-4-FORMAMIDO-L-ARABINOSE TRANSFERASE-RELATED"/>
    <property type="match status" value="1"/>
</dbReference>
<dbReference type="SUPFAM" id="SSF53335">
    <property type="entry name" value="S-adenosyl-L-methionine-dependent methyltransferases"/>
    <property type="match status" value="1"/>
</dbReference>
<keyword evidence="2" id="KW-0808">Transferase</keyword>
<organism evidence="2 3">
    <name type="scientific">Leptospira bandrabouensis</name>
    <dbReference type="NCBI Taxonomy" id="2484903"/>
    <lineage>
        <taxon>Bacteria</taxon>
        <taxon>Pseudomonadati</taxon>
        <taxon>Spirochaetota</taxon>
        <taxon>Spirochaetia</taxon>
        <taxon>Leptospirales</taxon>
        <taxon>Leptospiraceae</taxon>
        <taxon>Leptospira</taxon>
    </lineage>
</organism>
<evidence type="ECO:0000313" key="3">
    <source>
        <dbReference type="Proteomes" id="UP000297649"/>
    </source>
</evidence>
<accession>A0A6H3NQL6</accession>
<dbReference type="Pfam" id="PF00535">
    <property type="entry name" value="Glycos_transf_2"/>
    <property type="match status" value="1"/>
</dbReference>
<dbReference type="CDD" id="cd04179">
    <property type="entry name" value="DPM_DPG-synthase_like"/>
    <property type="match status" value="1"/>
</dbReference>
<gene>
    <name evidence="2" type="ORF">EHR08_12755</name>
</gene>